<dbReference type="EMBL" id="JAAALK010000288">
    <property type="protein sequence ID" value="KAG8054266.1"/>
    <property type="molecule type" value="Genomic_DNA"/>
</dbReference>
<reference evidence="1" key="1">
    <citation type="journal article" date="2021" name="bioRxiv">
        <title>Whole Genome Assembly and Annotation of Northern Wild Rice, Zizania palustris L., Supports a Whole Genome Duplication in the Zizania Genus.</title>
        <authorList>
            <person name="Haas M."/>
            <person name="Kono T."/>
            <person name="Macchietto M."/>
            <person name="Millas R."/>
            <person name="McGilp L."/>
            <person name="Shao M."/>
            <person name="Duquette J."/>
            <person name="Hirsch C.N."/>
            <person name="Kimball J."/>
        </authorList>
    </citation>
    <scope>NUCLEOTIDE SEQUENCE</scope>
    <source>
        <tissue evidence="1">Fresh leaf tissue</tissue>
    </source>
</reference>
<keyword evidence="2" id="KW-1185">Reference proteome</keyword>
<name>A0A8J5RIT6_ZIZPA</name>
<accession>A0A8J5RIT6</accession>
<organism evidence="1 2">
    <name type="scientific">Zizania palustris</name>
    <name type="common">Northern wild rice</name>
    <dbReference type="NCBI Taxonomy" id="103762"/>
    <lineage>
        <taxon>Eukaryota</taxon>
        <taxon>Viridiplantae</taxon>
        <taxon>Streptophyta</taxon>
        <taxon>Embryophyta</taxon>
        <taxon>Tracheophyta</taxon>
        <taxon>Spermatophyta</taxon>
        <taxon>Magnoliopsida</taxon>
        <taxon>Liliopsida</taxon>
        <taxon>Poales</taxon>
        <taxon>Poaceae</taxon>
        <taxon>BOP clade</taxon>
        <taxon>Oryzoideae</taxon>
        <taxon>Oryzeae</taxon>
        <taxon>Zizaniinae</taxon>
        <taxon>Zizania</taxon>
    </lineage>
</organism>
<evidence type="ECO:0000313" key="2">
    <source>
        <dbReference type="Proteomes" id="UP000729402"/>
    </source>
</evidence>
<evidence type="ECO:0000313" key="1">
    <source>
        <dbReference type="EMBL" id="KAG8054266.1"/>
    </source>
</evidence>
<dbReference type="AlphaFoldDB" id="A0A8J5RIT6"/>
<proteinExistence type="predicted"/>
<comment type="caution">
    <text evidence="1">The sequence shown here is derived from an EMBL/GenBank/DDBJ whole genome shotgun (WGS) entry which is preliminary data.</text>
</comment>
<protein>
    <submittedName>
        <fullName evidence="1">Uncharacterized protein</fullName>
    </submittedName>
</protein>
<gene>
    <name evidence="1" type="ORF">GUJ93_ZPchr0001g31837</name>
</gene>
<reference evidence="1" key="2">
    <citation type="submission" date="2021-02" db="EMBL/GenBank/DDBJ databases">
        <authorList>
            <person name="Kimball J.A."/>
            <person name="Haas M.W."/>
            <person name="Macchietto M."/>
            <person name="Kono T."/>
            <person name="Duquette J."/>
            <person name="Shao M."/>
        </authorList>
    </citation>
    <scope>NUCLEOTIDE SEQUENCE</scope>
    <source>
        <tissue evidence="1">Fresh leaf tissue</tissue>
    </source>
</reference>
<dbReference type="Proteomes" id="UP000729402">
    <property type="component" value="Unassembled WGS sequence"/>
</dbReference>
<sequence>MSKFKPKILSVRIEQYELLESAGILMYHILDEPLVAKPTAAGQEMDAEKEFEVRRTHHITSHLDVFTVS</sequence>